<reference evidence="7 8" key="1">
    <citation type="journal article" date="2021" name="Elife">
        <title>Chloroplast acquisition without the gene transfer in kleptoplastic sea slugs, Plakobranchus ocellatus.</title>
        <authorList>
            <person name="Maeda T."/>
            <person name="Takahashi S."/>
            <person name="Yoshida T."/>
            <person name="Shimamura S."/>
            <person name="Takaki Y."/>
            <person name="Nagai Y."/>
            <person name="Toyoda A."/>
            <person name="Suzuki Y."/>
            <person name="Arimoto A."/>
            <person name="Ishii H."/>
            <person name="Satoh N."/>
            <person name="Nishiyama T."/>
            <person name="Hasebe M."/>
            <person name="Maruyama T."/>
            <person name="Minagawa J."/>
            <person name="Obokata J."/>
            <person name="Shigenobu S."/>
        </authorList>
    </citation>
    <scope>NUCLEOTIDE SEQUENCE [LARGE SCALE GENOMIC DNA]</scope>
</reference>
<keyword evidence="5" id="KW-1015">Disulfide bond</keyword>
<feature type="binding site" evidence="4">
    <location>
        <position position="152"/>
    </location>
    <ligand>
        <name>3'-phosphoadenylyl sulfate</name>
        <dbReference type="ChEBI" id="CHEBI:58339"/>
    </ligand>
</feature>
<feature type="disulfide bond" evidence="5">
    <location>
        <begin position="257"/>
        <end position="278"/>
    </location>
</feature>
<dbReference type="Gene3D" id="3.40.50.300">
    <property type="entry name" value="P-loop containing nucleotide triphosphate hydrolases"/>
    <property type="match status" value="1"/>
</dbReference>
<keyword evidence="8" id="KW-1185">Reference proteome</keyword>
<evidence type="ECO:0000256" key="3">
    <source>
        <dbReference type="PIRSR" id="PIRSR637359-1"/>
    </source>
</evidence>
<proteinExistence type="predicted"/>
<keyword evidence="1" id="KW-0808">Transferase</keyword>
<evidence type="ECO:0000313" key="7">
    <source>
        <dbReference type="EMBL" id="GFR67094.1"/>
    </source>
</evidence>
<dbReference type="PANTHER" id="PTHR10605:SF72">
    <property type="entry name" value="HEPARAN SULFATE 3-O SULFOTRANSFERASE-B, ISOFORM A"/>
    <property type="match status" value="1"/>
</dbReference>
<evidence type="ECO:0000313" key="8">
    <source>
        <dbReference type="Proteomes" id="UP000762676"/>
    </source>
</evidence>
<gene>
    <name evidence="7" type="ORF">ElyMa_003697500</name>
</gene>
<sequence length="322" mass="37484">MMFFQKVSKLLLALVVLLLGVCCIYQIFGDSVFSPVDFCRNRFGAARQRIHSDFITQRRRYPKALIIGFPKCGTSALLSFLNIHPDVVSPSPEIFFFSDHYSKGLEWYRRQMPPSSPDQITVEKTAGYILKTSTLRRIYAFDPEIKLIIMLRNPVTRLLSLHAHITEKLPEPERMSFEDWLYKDHAFQQRVEYYSDYATPIEKAYNIFPKSQFLFLKEEDLEADPISVISEAQAFLGVRSVNMDDVFIFDQKKGFFCLNKTHPSLPALRNKVDHSNGCLKENKGRKHSNISDNLLRKIVKTSKPCVERLVRVTSKKFNWDYY</sequence>
<protein>
    <submittedName>
        <fullName evidence="7">Sulfotransferase</fullName>
    </submittedName>
</protein>
<dbReference type="Proteomes" id="UP000762676">
    <property type="component" value="Unassembled WGS sequence"/>
</dbReference>
<evidence type="ECO:0000259" key="6">
    <source>
        <dbReference type="Pfam" id="PF00685"/>
    </source>
</evidence>
<comment type="caution">
    <text evidence="7">The sequence shown here is derived from an EMBL/GenBank/DDBJ whole genome shotgun (WGS) entry which is preliminary data.</text>
</comment>
<name>A0AAV4F1E2_9GAST</name>
<dbReference type="Pfam" id="PF00685">
    <property type="entry name" value="Sulfotransfer_1"/>
    <property type="match status" value="1"/>
</dbReference>
<dbReference type="InterPro" id="IPR037359">
    <property type="entry name" value="NST/OST"/>
</dbReference>
<dbReference type="InterPro" id="IPR027417">
    <property type="entry name" value="P-loop_NTPase"/>
</dbReference>
<feature type="binding site" evidence="4">
    <location>
        <position position="160"/>
    </location>
    <ligand>
        <name>3'-phosphoadenylyl sulfate</name>
        <dbReference type="ChEBI" id="CHEBI:58339"/>
    </ligand>
</feature>
<dbReference type="EMBL" id="BMAT01007576">
    <property type="protein sequence ID" value="GFR67094.1"/>
    <property type="molecule type" value="Genomic_DNA"/>
</dbReference>
<feature type="domain" description="Sulfotransferase" evidence="6">
    <location>
        <begin position="63"/>
        <end position="302"/>
    </location>
</feature>
<dbReference type="SUPFAM" id="SSF52540">
    <property type="entry name" value="P-loop containing nucleoside triphosphate hydrolases"/>
    <property type="match status" value="1"/>
</dbReference>
<feature type="active site" description="For sulfotransferase activity" evidence="3">
    <location>
        <position position="71"/>
    </location>
</feature>
<evidence type="ECO:0000256" key="2">
    <source>
        <dbReference type="ARBA" id="ARBA00023180"/>
    </source>
</evidence>
<dbReference type="AlphaFoldDB" id="A0AAV4F1E2"/>
<feature type="binding site" evidence="4">
    <location>
        <begin position="283"/>
        <end position="287"/>
    </location>
    <ligand>
        <name>3'-phosphoadenylyl sulfate</name>
        <dbReference type="ChEBI" id="CHEBI:58339"/>
    </ligand>
</feature>
<accession>A0AAV4F1E2</accession>
<evidence type="ECO:0000256" key="4">
    <source>
        <dbReference type="PIRSR" id="PIRSR637359-2"/>
    </source>
</evidence>
<evidence type="ECO:0000256" key="1">
    <source>
        <dbReference type="ARBA" id="ARBA00022679"/>
    </source>
</evidence>
<dbReference type="GO" id="GO:0008467">
    <property type="term" value="F:[heparan sulfate]-glucosamine 3-sulfotransferase activity"/>
    <property type="evidence" value="ECO:0007669"/>
    <property type="project" value="TreeGrafter"/>
</dbReference>
<organism evidence="7 8">
    <name type="scientific">Elysia marginata</name>
    <dbReference type="NCBI Taxonomy" id="1093978"/>
    <lineage>
        <taxon>Eukaryota</taxon>
        <taxon>Metazoa</taxon>
        <taxon>Spiralia</taxon>
        <taxon>Lophotrochozoa</taxon>
        <taxon>Mollusca</taxon>
        <taxon>Gastropoda</taxon>
        <taxon>Heterobranchia</taxon>
        <taxon>Euthyneura</taxon>
        <taxon>Panpulmonata</taxon>
        <taxon>Sacoglossa</taxon>
        <taxon>Placobranchoidea</taxon>
        <taxon>Plakobranchidae</taxon>
        <taxon>Elysia</taxon>
    </lineage>
</organism>
<dbReference type="InterPro" id="IPR000863">
    <property type="entry name" value="Sulfotransferase_dom"/>
</dbReference>
<keyword evidence="2" id="KW-0325">Glycoprotein</keyword>
<evidence type="ECO:0000256" key="5">
    <source>
        <dbReference type="PIRSR" id="PIRSR637359-3"/>
    </source>
</evidence>
<dbReference type="PANTHER" id="PTHR10605">
    <property type="entry name" value="HEPARAN SULFATE SULFOTRANSFERASE"/>
    <property type="match status" value="1"/>
</dbReference>